<proteinExistence type="predicted"/>
<evidence type="ECO:0000313" key="2">
    <source>
        <dbReference type="Proteomes" id="UP000070371"/>
    </source>
</evidence>
<dbReference type="AlphaFoldDB" id="A0A126V2R5"/>
<name>A0A126V2R5_9RHOB</name>
<dbReference type="KEGG" id="hat:RC74_16020"/>
<dbReference type="Proteomes" id="UP000070371">
    <property type="component" value="Chromosome"/>
</dbReference>
<dbReference type="EMBL" id="CP014327">
    <property type="protein sequence ID" value="AML52573.1"/>
    <property type="molecule type" value="Genomic_DNA"/>
</dbReference>
<gene>
    <name evidence="1" type="ORF">RC74_16020</name>
</gene>
<accession>A0A126V2R5</accession>
<protein>
    <submittedName>
        <fullName evidence="1">Uncharacterized protein</fullName>
    </submittedName>
</protein>
<keyword evidence="2" id="KW-1185">Reference proteome</keyword>
<sequence length="89" mass="9993">MCRCDPVRFALWTVILSVLARVPLLTAHIAARLVPYQVGDDSVCGCGQKGDQYLAYNLAYILAYIAQTLNSDIGYKSLILFDKLFLHKR</sequence>
<evidence type="ECO:0000313" key="1">
    <source>
        <dbReference type="EMBL" id="AML52573.1"/>
    </source>
</evidence>
<organism evidence="1 2">
    <name type="scientific">Falsihalocynthiibacter arcticus</name>
    <dbReference type="NCBI Taxonomy" id="1579316"/>
    <lineage>
        <taxon>Bacteria</taxon>
        <taxon>Pseudomonadati</taxon>
        <taxon>Pseudomonadota</taxon>
        <taxon>Alphaproteobacteria</taxon>
        <taxon>Rhodobacterales</taxon>
        <taxon>Roseobacteraceae</taxon>
        <taxon>Falsihalocynthiibacter</taxon>
    </lineage>
</organism>
<reference evidence="1 2" key="1">
    <citation type="submission" date="2016-02" db="EMBL/GenBank/DDBJ databases">
        <title>Complete genome sequence of Halocynthiibacter arcticus PAMC 20958t from arctic marine sediment.</title>
        <authorList>
            <person name="Lee Y.M."/>
            <person name="Baek K."/>
            <person name="Lee H.K."/>
            <person name="Shin S.C."/>
        </authorList>
    </citation>
    <scope>NUCLEOTIDE SEQUENCE [LARGE SCALE GENOMIC DNA]</scope>
    <source>
        <strain evidence="1">PAMC 20958</strain>
    </source>
</reference>